<evidence type="ECO:0000256" key="1">
    <source>
        <dbReference type="ARBA" id="ARBA00010617"/>
    </source>
</evidence>
<keyword evidence="5 6" id="KW-0408">Iron</keyword>
<protein>
    <recommendedName>
        <fullName evidence="10">Cytochrome P450</fullName>
    </recommendedName>
</protein>
<evidence type="ECO:0000256" key="4">
    <source>
        <dbReference type="ARBA" id="ARBA00023002"/>
    </source>
</evidence>
<evidence type="ECO:0000256" key="5">
    <source>
        <dbReference type="ARBA" id="ARBA00023004"/>
    </source>
</evidence>
<organism evidence="8 9">
    <name type="scientific">Adiantum capillus-veneris</name>
    <name type="common">Maidenhair fern</name>
    <dbReference type="NCBI Taxonomy" id="13818"/>
    <lineage>
        <taxon>Eukaryota</taxon>
        <taxon>Viridiplantae</taxon>
        <taxon>Streptophyta</taxon>
        <taxon>Embryophyta</taxon>
        <taxon>Tracheophyta</taxon>
        <taxon>Polypodiopsida</taxon>
        <taxon>Polypodiidae</taxon>
        <taxon>Polypodiales</taxon>
        <taxon>Pteridineae</taxon>
        <taxon>Pteridaceae</taxon>
        <taxon>Vittarioideae</taxon>
        <taxon>Adiantum</taxon>
    </lineage>
</organism>
<sequence>MTANATARLLHSSTLAETALDLPELINSKLDTVRRMRAVHRRYDEIMDSIIFKRRQLMRNTPSDELPHDFLQVVLSKETAEDPHERLSVQEVKGIIADILAGGIHTSAATIEWGMTQLLRKRACMQKLQEEVDGVMKGKEGQQVTDEAAATMPYLEKVVKEILRLHPVVPMLPPRMSNQDCKVGEYSIPKGTQAIVNAWAIARDPALWGDTAQEFMPERFDEKQVELSAGQHFELLAFGSGRRICPGLRLGLSIVHVTIANLVHAYNWSAPPSALLAASSLDLSENPSTLTNTKATPLLAIPTPRHPPPSLFSLSAA</sequence>
<evidence type="ECO:0000256" key="2">
    <source>
        <dbReference type="ARBA" id="ARBA00022617"/>
    </source>
</evidence>
<feature type="binding site" description="axial binding residue" evidence="6">
    <location>
        <position position="245"/>
    </location>
    <ligand>
        <name>heme</name>
        <dbReference type="ChEBI" id="CHEBI:30413"/>
    </ligand>
    <ligandPart>
        <name>Fe</name>
        <dbReference type="ChEBI" id="CHEBI:18248"/>
    </ligandPart>
</feature>
<keyword evidence="9" id="KW-1185">Reference proteome</keyword>
<evidence type="ECO:0000313" key="9">
    <source>
        <dbReference type="Proteomes" id="UP000886520"/>
    </source>
</evidence>
<reference evidence="8" key="1">
    <citation type="submission" date="2021-01" db="EMBL/GenBank/DDBJ databases">
        <title>Adiantum capillus-veneris genome.</title>
        <authorList>
            <person name="Fang Y."/>
            <person name="Liao Q."/>
        </authorList>
    </citation>
    <scope>NUCLEOTIDE SEQUENCE</scope>
    <source>
        <strain evidence="8">H3</strain>
        <tissue evidence="8">Leaf</tissue>
    </source>
</reference>
<dbReference type="InterPro" id="IPR001128">
    <property type="entry name" value="Cyt_P450"/>
</dbReference>
<dbReference type="InterPro" id="IPR002401">
    <property type="entry name" value="Cyt_P450_E_grp-I"/>
</dbReference>
<dbReference type="GO" id="GO:0016705">
    <property type="term" value="F:oxidoreductase activity, acting on paired donors, with incorporation or reduction of molecular oxygen"/>
    <property type="evidence" value="ECO:0007669"/>
    <property type="project" value="InterPro"/>
</dbReference>
<proteinExistence type="inferred from homology"/>
<evidence type="ECO:0008006" key="10">
    <source>
        <dbReference type="Google" id="ProtNLM"/>
    </source>
</evidence>
<comment type="caution">
    <text evidence="8">The sequence shown here is derived from an EMBL/GenBank/DDBJ whole genome shotgun (WGS) entry which is preliminary data.</text>
</comment>
<dbReference type="PRINTS" id="PR00463">
    <property type="entry name" value="EP450I"/>
</dbReference>
<evidence type="ECO:0000256" key="3">
    <source>
        <dbReference type="ARBA" id="ARBA00022723"/>
    </source>
</evidence>
<dbReference type="AlphaFoldDB" id="A0A9D4UI29"/>
<keyword evidence="3 6" id="KW-0479">Metal-binding</keyword>
<dbReference type="InterPro" id="IPR017972">
    <property type="entry name" value="Cyt_P450_CS"/>
</dbReference>
<dbReference type="PANTHER" id="PTHR47944:SF16">
    <property type="entry name" value="CYTOCHROME P450 FAMILY 1 SUBFAMILY A POLYPEPTIDE 1"/>
    <property type="match status" value="1"/>
</dbReference>
<dbReference type="SUPFAM" id="SSF48264">
    <property type="entry name" value="Cytochrome P450"/>
    <property type="match status" value="1"/>
</dbReference>
<dbReference type="OrthoDB" id="686680at2759"/>
<comment type="similarity">
    <text evidence="1 7">Belongs to the cytochrome P450 family.</text>
</comment>
<comment type="cofactor">
    <cofactor evidence="6">
        <name>heme</name>
        <dbReference type="ChEBI" id="CHEBI:30413"/>
    </cofactor>
</comment>
<dbReference type="GO" id="GO:0004497">
    <property type="term" value="F:monooxygenase activity"/>
    <property type="evidence" value="ECO:0007669"/>
    <property type="project" value="UniProtKB-KW"/>
</dbReference>
<dbReference type="Gene3D" id="1.10.630.10">
    <property type="entry name" value="Cytochrome P450"/>
    <property type="match status" value="1"/>
</dbReference>
<dbReference type="Proteomes" id="UP000886520">
    <property type="component" value="Chromosome 16"/>
</dbReference>
<name>A0A9D4UI29_ADICA</name>
<keyword evidence="7" id="KW-0503">Monooxygenase</keyword>
<dbReference type="GO" id="GO:0005506">
    <property type="term" value="F:iron ion binding"/>
    <property type="evidence" value="ECO:0007669"/>
    <property type="project" value="InterPro"/>
</dbReference>
<keyword evidence="2 6" id="KW-0349">Heme</keyword>
<dbReference type="EMBL" id="JABFUD020000016">
    <property type="protein sequence ID" value="KAI5068299.1"/>
    <property type="molecule type" value="Genomic_DNA"/>
</dbReference>
<dbReference type="PANTHER" id="PTHR47944">
    <property type="entry name" value="CYTOCHROME P450 98A9"/>
    <property type="match status" value="1"/>
</dbReference>
<evidence type="ECO:0000256" key="7">
    <source>
        <dbReference type="RuleBase" id="RU000461"/>
    </source>
</evidence>
<dbReference type="GO" id="GO:0020037">
    <property type="term" value="F:heme binding"/>
    <property type="evidence" value="ECO:0007669"/>
    <property type="project" value="InterPro"/>
</dbReference>
<keyword evidence="4 7" id="KW-0560">Oxidoreductase</keyword>
<dbReference type="PROSITE" id="PS00086">
    <property type="entry name" value="CYTOCHROME_P450"/>
    <property type="match status" value="1"/>
</dbReference>
<dbReference type="InterPro" id="IPR036396">
    <property type="entry name" value="Cyt_P450_sf"/>
</dbReference>
<gene>
    <name evidence="8" type="ORF">GOP47_0016644</name>
</gene>
<evidence type="ECO:0000313" key="8">
    <source>
        <dbReference type="EMBL" id="KAI5068299.1"/>
    </source>
</evidence>
<dbReference type="Pfam" id="PF00067">
    <property type="entry name" value="p450"/>
    <property type="match status" value="1"/>
</dbReference>
<evidence type="ECO:0000256" key="6">
    <source>
        <dbReference type="PIRSR" id="PIRSR602401-1"/>
    </source>
</evidence>
<dbReference type="PRINTS" id="PR00385">
    <property type="entry name" value="P450"/>
</dbReference>
<accession>A0A9D4UI29</accession>